<dbReference type="RefSeq" id="WP_143521347.1">
    <property type="nucleotide sequence ID" value="NZ_FNQF01000008.1"/>
</dbReference>
<feature type="coiled-coil region" evidence="1">
    <location>
        <begin position="175"/>
        <end position="218"/>
    </location>
</feature>
<evidence type="ECO:0000256" key="1">
    <source>
        <dbReference type="SAM" id="Coils"/>
    </source>
</evidence>
<dbReference type="EMBL" id="FNQF01000008">
    <property type="protein sequence ID" value="SEA59908.1"/>
    <property type="molecule type" value="Genomic_DNA"/>
</dbReference>
<proteinExistence type="predicted"/>
<organism evidence="2 3">
    <name type="scientific">Psychroflexus halocasei</name>
    <dbReference type="NCBI Taxonomy" id="908615"/>
    <lineage>
        <taxon>Bacteria</taxon>
        <taxon>Pseudomonadati</taxon>
        <taxon>Bacteroidota</taxon>
        <taxon>Flavobacteriia</taxon>
        <taxon>Flavobacteriales</taxon>
        <taxon>Flavobacteriaceae</taxon>
        <taxon>Psychroflexus</taxon>
    </lineage>
</organism>
<dbReference type="STRING" id="908615.SAMN05421540_10820"/>
<protein>
    <submittedName>
        <fullName evidence="2">CRISPR-associated protein Csh1</fullName>
    </submittedName>
</protein>
<keyword evidence="3" id="KW-1185">Reference proteome</keyword>
<name>A0A1H4CHT9_9FLAO</name>
<dbReference type="AlphaFoldDB" id="A0A1H4CHT9"/>
<sequence>MIKELVNFTDKLEEPFKILGYEPKPGLHILVNKTQQNGTSKIDLQDFHYEKYDKKMKQDMESDFLEDCKLRQKNSWCVNTNKCFDLPTKAIHSCSPFCVAFKREHLEGGKKYKQYEGNEKKPQIYDRFKSYFEKAFSLFNNEEEKEKYIVFERFFSNDDFSEILREIDDNQRAKEEEINSKIKEIQENAKATSDKSTKKKLKEQAKVLKHDALQFKELSDQDYVIFYLDVPLKKYKEVHDNYLSDKLFNTTDYNIEDNQKELTYGTSDFLNGFNSKMPFLMHQTASFDISGRISNKEAKSLYEFLNILPNRSLPSPLPIFIYEEELQSEAISLFKESGFKYSYTEILKELFKNHNDKEIANYYLLYWLYTKNGVVFKDFDFVSKFEFKVDSQKCRILNLFGIKKNDKNQMKTYQLDNIFDFESLIFKQLLQNKYLKLDYFGELKKDDYTGFDLSFSSYSKYRKAVYDYVYKSKRQAISYHTFQEMVFARLKDNLKQDNEYGIKEILNIWFSLAEFFINPKNPKITMPSKLKSYREFVKNLVSDEEAPEVVSNEEFAFTAGQVIKYIHSKSKSADSGFGLLEPYTQQSKCDQFKLRIANDFERYKHENFSRNFERAASFILSFETEIDLKKLLPEMLAGFFNDNKLFSNSKNEDQ</sequence>
<dbReference type="Proteomes" id="UP000198820">
    <property type="component" value="Unassembled WGS sequence"/>
</dbReference>
<gene>
    <name evidence="2" type="ORF">SAMN05421540_10820</name>
</gene>
<evidence type="ECO:0000313" key="2">
    <source>
        <dbReference type="EMBL" id="SEA59908.1"/>
    </source>
</evidence>
<accession>A0A1H4CHT9</accession>
<evidence type="ECO:0000313" key="3">
    <source>
        <dbReference type="Proteomes" id="UP000198820"/>
    </source>
</evidence>
<reference evidence="2 3" key="1">
    <citation type="submission" date="2016-10" db="EMBL/GenBank/DDBJ databases">
        <authorList>
            <person name="de Groot N.N."/>
        </authorList>
    </citation>
    <scope>NUCLEOTIDE SEQUENCE [LARGE SCALE GENOMIC DNA]</scope>
    <source>
        <strain evidence="2 3">DSM 23581</strain>
    </source>
</reference>
<keyword evidence="1" id="KW-0175">Coiled coil</keyword>